<dbReference type="AlphaFoldDB" id="A0A9Q3GQK8"/>
<evidence type="ECO:0000313" key="2">
    <source>
        <dbReference type="Proteomes" id="UP000765509"/>
    </source>
</evidence>
<gene>
    <name evidence="1" type="ORF">O181_015227</name>
</gene>
<name>A0A9Q3GQK8_9BASI</name>
<dbReference type="Proteomes" id="UP000765509">
    <property type="component" value="Unassembled WGS sequence"/>
</dbReference>
<protein>
    <submittedName>
        <fullName evidence="1">Uncharacterized protein</fullName>
    </submittedName>
</protein>
<reference evidence="1" key="1">
    <citation type="submission" date="2021-03" db="EMBL/GenBank/DDBJ databases">
        <title>Draft genome sequence of rust myrtle Austropuccinia psidii MF-1, a brazilian biotype.</title>
        <authorList>
            <person name="Quecine M.C."/>
            <person name="Pachon D.M.R."/>
            <person name="Bonatelli M.L."/>
            <person name="Correr F.H."/>
            <person name="Franceschini L.M."/>
            <person name="Leite T.F."/>
            <person name="Margarido G.R.A."/>
            <person name="Almeida C.A."/>
            <person name="Ferrarezi J.A."/>
            <person name="Labate C.A."/>
        </authorList>
    </citation>
    <scope>NUCLEOTIDE SEQUENCE</scope>
    <source>
        <strain evidence="1">MF-1</strain>
    </source>
</reference>
<evidence type="ECO:0000313" key="1">
    <source>
        <dbReference type="EMBL" id="MBW0475512.1"/>
    </source>
</evidence>
<sequence>MRVLMEVINCAQFLSSGWYQTLVQAKSRRLMNKITKSHEAAEGALRPPRLNVHSPVGEALRRLLHGTLRRWVSTLVVSRLLRLNTSTERNVETVKWDFNIKLLLRVSRQSN</sequence>
<dbReference type="EMBL" id="AVOT02004133">
    <property type="protein sequence ID" value="MBW0475512.1"/>
    <property type="molecule type" value="Genomic_DNA"/>
</dbReference>
<organism evidence="1 2">
    <name type="scientific">Austropuccinia psidii MF-1</name>
    <dbReference type="NCBI Taxonomy" id="1389203"/>
    <lineage>
        <taxon>Eukaryota</taxon>
        <taxon>Fungi</taxon>
        <taxon>Dikarya</taxon>
        <taxon>Basidiomycota</taxon>
        <taxon>Pucciniomycotina</taxon>
        <taxon>Pucciniomycetes</taxon>
        <taxon>Pucciniales</taxon>
        <taxon>Sphaerophragmiaceae</taxon>
        <taxon>Austropuccinia</taxon>
    </lineage>
</organism>
<comment type="caution">
    <text evidence="1">The sequence shown here is derived from an EMBL/GenBank/DDBJ whole genome shotgun (WGS) entry which is preliminary data.</text>
</comment>
<keyword evidence="2" id="KW-1185">Reference proteome</keyword>
<proteinExistence type="predicted"/>
<accession>A0A9Q3GQK8</accession>